<evidence type="ECO:0000256" key="1">
    <source>
        <dbReference type="SAM" id="MobiDB-lite"/>
    </source>
</evidence>
<evidence type="ECO:0000313" key="2">
    <source>
        <dbReference type="EMBL" id="AZS87221.1"/>
    </source>
</evidence>
<protein>
    <submittedName>
        <fullName evidence="2">Uncharacterized protein</fullName>
    </submittedName>
</protein>
<organism evidence="2 3">
    <name type="scientific">Streptomyces griseoviridis</name>
    <dbReference type="NCBI Taxonomy" id="45398"/>
    <lineage>
        <taxon>Bacteria</taxon>
        <taxon>Bacillati</taxon>
        <taxon>Actinomycetota</taxon>
        <taxon>Actinomycetes</taxon>
        <taxon>Kitasatosporales</taxon>
        <taxon>Streptomycetaceae</taxon>
        <taxon>Streptomyces</taxon>
    </lineage>
</organism>
<feature type="region of interest" description="Disordered" evidence="1">
    <location>
        <begin position="147"/>
        <end position="198"/>
    </location>
</feature>
<evidence type="ECO:0000313" key="3">
    <source>
        <dbReference type="Proteomes" id="UP000271291"/>
    </source>
</evidence>
<gene>
    <name evidence="2" type="ORF">ELQ87_25530</name>
</gene>
<dbReference type="KEGG" id="sgd:ELQ87_25530"/>
<dbReference type="AlphaFoldDB" id="A0A3S9ZHK6"/>
<dbReference type="EMBL" id="CP034687">
    <property type="protein sequence ID" value="AZS87221.1"/>
    <property type="molecule type" value="Genomic_DNA"/>
</dbReference>
<accession>A0A3S9ZHK6</accession>
<dbReference type="Proteomes" id="UP000271291">
    <property type="component" value="Chromosome"/>
</dbReference>
<name>A0A3S9ZHK6_STRGD</name>
<dbReference type="RefSeq" id="WP_127180022.1">
    <property type="nucleotide sequence ID" value="NZ_CP029078.1"/>
</dbReference>
<proteinExistence type="predicted"/>
<sequence length="198" mass="21593">MTKPASTPASGTVRVDYHTFELTDSHQSVPMGFTPQNGLVFSQPGQVAICTGISMGWVNVSVQARRHPPSQVDADDWEEVVDHTVAITTGSLRVTSTMDDAPDLPPLTEHGPGTYRLRVHARGRDTDPDGAPEDAVEDYLLVAWPAEAQPDQIHKQTDHYGAELRAAPSVPAPPQPAATAEDAADQRLFERLNRRRNK</sequence>
<dbReference type="OrthoDB" id="4485313at2"/>
<feature type="compositionally biased region" description="Basic and acidic residues" evidence="1">
    <location>
        <begin position="152"/>
        <end position="162"/>
    </location>
</feature>
<reference evidence="2 3" key="1">
    <citation type="submission" date="2018-12" db="EMBL/GenBank/DDBJ databases">
        <title>Streptomyces griseoviridis F1-27 complete genome.</title>
        <authorList>
            <person name="Mariita R.M."/>
            <person name="Sello J.K."/>
        </authorList>
    </citation>
    <scope>NUCLEOTIDE SEQUENCE [LARGE SCALE GENOMIC DNA]</scope>
    <source>
        <strain evidence="2 3">F1-27</strain>
    </source>
</reference>